<dbReference type="InterPro" id="IPR000120">
    <property type="entry name" value="Amidase"/>
</dbReference>
<evidence type="ECO:0000256" key="1">
    <source>
        <dbReference type="ARBA" id="ARBA00009199"/>
    </source>
</evidence>
<dbReference type="PANTHER" id="PTHR11895">
    <property type="entry name" value="TRANSAMIDASE"/>
    <property type="match status" value="1"/>
</dbReference>
<reference evidence="3 4" key="1">
    <citation type="submission" date="2023-03" db="EMBL/GenBank/DDBJ databases">
        <title>Genome sequence of Microbacterium sp. KACC 23027.</title>
        <authorList>
            <person name="Kim S."/>
            <person name="Heo J."/>
            <person name="Kwon S.-W."/>
        </authorList>
    </citation>
    <scope>NUCLEOTIDE SEQUENCE [LARGE SCALE GENOMIC DNA]</scope>
    <source>
        <strain evidence="3 4">KACC 23027</strain>
    </source>
</reference>
<dbReference type="PANTHER" id="PTHR11895:SF7">
    <property type="entry name" value="GLUTAMYL-TRNA(GLN) AMIDOTRANSFERASE SUBUNIT A, MITOCHONDRIAL"/>
    <property type="match status" value="1"/>
</dbReference>
<proteinExistence type="inferred from homology"/>
<dbReference type="Proteomes" id="UP001214553">
    <property type="component" value="Chromosome"/>
</dbReference>
<dbReference type="InterPro" id="IPR023631">
    <property type="entry name" value="Amidase_dom"/>
</dbReference>
<protein>
    <submittedName>
        <fullName evidence="3">Amidase family protein</fullName>
    </submittedName>
</protein>
<feature type="domain" description="Amidase" evidence="2">
    <location>
        <begin position="42"/>
        <end position="460"/>
    </location>
</feature>
<dbReference type="Gene3D" id="3.90.1300.10">
    <property type="entry name" value="Amidase signature (AS) domain"/>
    <property type="match status" value="1"/>
</dbReference>
<dbReference type="InterPro" id="IPR036928">
    <property type="entry name" value="AS_sf"/>
</dbReference>
<keyword evidence="4" id="KW-1185">Reference proteome</keyword>
<sequence length="473" mass="49183">MSPAVPSPALPDPVGPDALRETLPDAVALAAGIRAGRASAAEAVDAHLARIAESNPRLNALTVVFDDRARRAADDIDRAIARGDDPGPLAGVPISVKENIDLTWSATTEGWAGAVGAIPARDATIVSRMRAAGAIPIGRGNMPDFGMRWDTDNDLFGRTLNPFDPTRTTFGSSGGDAVAVATGMSTIGLGNDFGGSIRLPAQALGVCGLRPSLGRVPRAAVRDLPVALTLQRFAVNGLLARSVADLEASLQVVAGVDVDDPVSLALPPLGVYDGPRRVALTRDPLGWGVHPDVAAGVDRAADALRTAGWQVDEIEPPHLEEAFTLMRRLAVTDMSEGALPSPLGRSAETFMRDSVRATGVFETATEYAQAWARRLVIEAAWRRLQTEYPVILGPVGTDGIPPVDFDLGGPEQATAAWRMFRLVVVVNFLGLPAVAVPTGPGADGLPTGVQLIGPMHGEAAALSAAHDVEAGIG</sequence>
<dbReference type="SUPFAM" id="SSF75304">
    <property type="entry name" value="Amidase signature (AS) enzymes"/>
    <property type="match status" value="1"/>
</dbReference>
<dbReference type="RefSeq" id="WP_275279083.1">
    <property type="nucleotide sequence ID" value="NZ_CP119108.1"/>
</dbReference>
<dbReference type="Pfam" id="PF01425">
    <property type="entry name" value="Amidase"/>
    <property type="match status" value="1"/>
</dbReference>
<accession>A0ABY8C319</accession>
<evidence type="ECO:0000313" key="3">
    <source>
        <dbReference type="EMBL" id="WEG09757.1"/>
    </source>
</evidence>
<dbReference type="EMBL" id="CP119108">
    <property type="protein sequence ID" value="WEG09757.1"/>
    <property type="molecule type" value="Genomic_DNA"/>
</dbReference>
<gene>
    <name evidence="3" type="ORF">PU630_04090</name>
</gene>
<evidence type="ECO:0000259" key="2">
    <source>
        <dbReference type="Pfam" id="PF01425"/>
    </source>
</evidence>
<organism evidence="3 4">
    <name type="scientific">Microbacterium horticulturae</name>
    <dbReference type="NCBI Taxonomy" id="3028316"/>
    <lineage>
        <taxon>Bacteria</taxon>
        <taxon>Bacillati</taxon>
        <taxon>Actinomycetota</taxon>
        <taxon>Actinomycetes</taxon>
        <taxon>Micrococcales</taxon>
        <taxon>Microbacteriaceae</taxon>
        <taxon>Microbacterium</taxon>
    </lineage>
</organism>
<name>A0ABY8C319_9MICO</name>
<comment type="similarity">
    <text evidence="1">Belongs to the amidase family.</text>
</comment>
<evidence type="ECO:0000313" key="4">
    <source>
        <dbReference type="Proteomes" id="UP001214553"/>
    </source>
</evidence>